<dbReference type="GO" id="GO:0005829">
    <property type="term" value="C:cytosol"/>
    <property type="evidence" value="ECO:0007669"/>
    <property type="project" value="TreeGrafter"/>
</dbReference>
<reference evidence="10 11" key="1">
    <citation type="submission" date="2014-03" db="EMBL/GenBank/DDBJ databases">
        <title>Draft genome of the hookworm Oesophagostomum dentatum.</title>
        <authorList>
            <person name="Mitreva M."/>
        </authorList>
    </citation>
    <scope>NUCLEOTIDE SEQUENCE [LARGE SCALE GENOMIC DNA]</scope>
    <source>
        <strain evidence="10 11">OD-Hann</strain>
    </source>
</reference>
<keyword evidence="3 9" id="KW-0547">Nucleotide-binding</keyword>
<sequence length="240" mass="26996">IIFFRFQIGGSDQLGHLDLGAHFIKRTCEGKFVAGVCLPLVTDSAGNKLGKSTEGGVWLSSDMTSPFHFYQFFRQLHDSEAELLYRYYSLAPWQEVVDKLKQHRENLGKWVAQEALAEELTKVVHGGEGLSTAQRCSKALFQGSMEDIHSLGKKELHLLFGNTIKVPRHDVKTMGDLADFTRNDKIKGSVLMTKGAFKVNGDKVVDSAQSINFENIRLRGAPDLTLICWGKRKFHLVEWI</sequence>
<evidence type="ECO:0000256" key="7">
    <source>
        <dbReference type="ARBA" id="ARBA00033323"/>
    </source>
</evidence>
<organism evidence="10 11">
    <name type="scientific">Oesophagostomum dentatum</name>
    <name type="common">Nodular worm</name>
    <dbReference type="NCBI Taxonomy" id="61180"/>
    <lineage>
        <taxon>Eukaryota</taxon>
        <taxon>Metazoa</taxon>
        <taxon>Ecdysozoa</taxon>
        <taxon>Nematoda</taxon>
        <taxon>Chromadorea</taxon>
        <taxon>Rhabditida</taxon>
        <taxon>Rhabditina</taxon>
        <taxon>Rhabditomorpha</taxon>
        <taxon>Strongyloidea</taxon>
        <taxon>Strongylidae</taxon>
        <taxon>Oesophagostomum</taxon>
    </lineage>
</organism>
<evidence type="ECO:0000256" key="5">
    <source>
        <dbReference type="ARBA" id="ARBA00022917"/>
    </source>
</evidence>
<dbReference type="InterPro" id="IPR024088">
    <property type="entry name" value="Tyr-tRNA-ligase_bac-type"/>
</dbReference>
<dbReference type="EMBL" id="KN564011">
    <property type="protein sequence ID" value="KHJ85404.1"/>
    <property type="molecule type" value="Genomic_DNA"/>
</dbReference>
<evidence type="ECO:0000256" key="1">
    <source>
        <dbReference type="ARBA" id="ARBA00013160"/>
    </source>
</evidence>
<dbReference type="InterPro" id="IPR036986">
    <property type="entry name" value="S4_RNA-bd_sf"/>
</dbReference>
<dbReference type="GO" id="GO:0006418">
    <property type="term" value="P:tRNA aminoacylation for protein translation"/>
    <property type="evidence" value="ECO:0007669"/>
    <property type="project" value="InterPro"/>
</dbReference>
<dbReference type="PANTHER" id="PTHR11766:SF0">
    <property type="entry name" value="TYROSINE--TRNA LIGASE, MITOCHONDRIAL"/>
    <property type="match status" value="1"/>
</dbReference>
<evidence type="ECO:0000256" key="9">
    <source>
        <dbReference type="RuleBase" id="RU363036"/>
    </source>
</evidence>
<comment type="catalytic activity">
    <reaction evidence="8">
        <text>tRNA(Tyr) + L-tyrosine + ATP = L-tyrosyl-tRNA(Tyr) + AMP + diphosphate + H(+)</text>
        <dbReference type="Rhea" id="RHEA:10220"/>
        <dbReference type="Rhea" id="RHEA-COMP:9706"/>
        <dbReference type="Rhea" id="RHEA-COMP:9707"/>
        <dbReference type="ChEBI" id="CHEBI:15378"/>
        <dbReference type="ChEBI" id="CHEBI:30616"/>
        <dbReference type="ChEBI" id="CHEBI:33019"/>
        <dbReference type="ChEBI" id="CHEBI:58315"/>
        <dbReference type="ChEBI" id="CHEBI:78442"/>
        <dbReference type="ChEBI" id="CHEBI:78536"/>
        <dbReference type="ChEBI" id="CHEBI:456215"/>
        <dbReference type="EC" id="6.1.1.1"/>
    </reaction>
</comment>
<evidence type="ECO:0000313" key="10">
    <source>
        <dbReference type="EMBL" id="KHJ85404.1"/>
    </source>
</evidence>
<dbReference type="SUPFAM" id="SSF52374">
    <property type="entry name" value="Nucleotidylyl transferase"/>
    <property type="match status" value="1"/>
</dbReference>
<evidence type="ECO:0000256" key="4">
    <source>
        <dbReference type="ARBA" id="ARBA00022840"/>
    </source>
</evidence>
<evidence type="ECO:0000256" key="2">
    <source>
        <dbReference type="ARBA" id="ARBA00022598"/>
    </source>
</evidence>
<dbReference type="Gene3D" id="3.10.290.10">
    <property type="entry name" value="RNA-binding S4 domain"/>
    <property type="match status" value="1"/>
</dbReference>
<evidence type="ECO:0000256" key="3">
    <source>
        <dbReference type="ARBA" id="ARBA00022741"/>
    </source>
</evidence>
<keyword evidence="2 9" id="KW-0436">Ligase</keyword>
<feature type="non-terminal residue" evidence="10">
    <location>
        <position position="1"/>
    </location>
</feature>
<comment type="similarity">
    <text evidence="9">Belongs to the class-I aminoacyl-tRNA synthetase family.</text>
</comment>
<keyword evidence="11" id="KW-1185">Reference proteome</keyword>
<dbReference type="InterPro" id="IPR002305">
    <property type="entry name" value="aa-tRNA-synth_Ic"/>
</dbReference>
<protein>
    <recommendedName>
        <fullName evidence="1">tyrosine--tRNA ligase</fullName>
        <ecNumber evidence="1">6.1.1.1</ecNumber>
    </recommendedName>
    <alternativeName>
        <fullName evidence="7">Tyrosyl-tRNA synthetase</fullName>
    </alternativeName>
</protein>
<dbReference type="FunFam" id="1.10.240.10:FF:000001">
    <property type="entry name" value="Tyrosine--tRNA ligase"/>
    <property type="match status" value="1"/>
</dbReference>
<dbReference type="EC" id="6.1.1.1" evidence="1"/>
<accession>A0A0B1SKD9</accession>
<name>A0A0B1SKD9_OESDE</name>
<dbReference type="AlphaFoldDB" id="A0A0B1SKD9"/>
<dbReference type="PANTHER" id="PTHR11766">
    <property type="entry name" value="TYROSYL-TRNA SYNTHETASE"/>
    <property type="match status" value="1"/>
</dbReference>
<keyword evidence="4 9" id="KW-0067">ATP-binding</keyword>
<dbReference type="OrthoDB" id="5835924at2759"/>
<dbReference type="Gene3D" id="1.10.240.10">
    <property type="entry name" value="Tyrosyl-Transfer RNA Synthetase"/>
    <property type="match status" value="1"/>
</dbReference>
<evidence type="ECO:0000256" key="8">
    <source>
        <dbReference type="ARBA" id="ARBA00048248"/>
    </source>
</evidence>
<dbReference type="GO" id="GO:0005524">
    <property type="term" value="F:ATP binding"/>
    <property type="evidence" value="ECO:0007669"/>
    <property type="project" value="UniProtKB-KW"/>
</dbReference>
<dbReference type="Pfam" id="PF00579">
    <property type="entry name" value="tRNA-synt_1b"/>
    <property type="match status" value="1"/>
</dbReference>
<keyword evidence="5 9" id="KW-0648">Protein biosynthesis</keyword>
<evidence type="ECO:0000256" key="6">
    <source>
        <dbReference type="ARBA" id="ARBA00023146"/>
    </source>
</evidence>
<proteinExistence type="inferred from homology"/>
<dbReference type="Proteomes" id="UP000053660">
    <property type="component" value="Unassembled WGS sequence"/>
</dbReference>
<gene>
    <name evidence="10" type="ORF">OESDEN_14872</name>
</gene>
<dbReference type="GO" id="GO:0004831">
    <property type="term" value="F:tyrosine-tRNA ligase activity"/>
    <property type="evidence" value="ECO:0007669"/>
    <property type="project" value="UniProtKB-EC"/>
</dbReference>
<dbReference type="GO" id="GO:0005739">
    <property type="term" value="C:mitochondrion"/>
    <property type="evidence" value="ECO:0007669"/>
    <property type="project" value="TreeGrafter"/>
</dbReference>
<evidence type="ECO:0000313" key="11">
    <source>
        <dbReference type="Proteomes" id="UP000053660"/>
    </source>
</evidence>
<keyword evidence="6 9" id="KW-0030">Aminoacyl-tRNA synthetase</keyword>
<dbReference type="GO" id="GO:0003723">
    <property type="term" value="F:RNA binding"/>
    <property type="evidence" value="ECO:0007669"/>
    <property type="project" value="InterPro"/>
</dbReference>